<dbReference type="SUPFAM" id="SSF48371">
    <property type="entry name" value="ARM repeat"/>
    <property type="match status" value="1"/>
</dbReference>
<dbReference type="OrthoDB" id="10529842at2759"/>
<feature type="compositionally biased region" description="Low complexity" evidence="1">
    <location>
        <begin position="27"/>
        <end position="38"/>
    </location>
</feature>
<dbReference type="SMR" id="A2EEP3"/>
<dbReference type="AlphaFoldDB" id="A2EEP3"/>
<dbReference type="GO" id="GO:0000159">
    <property type="term" value="C:protein phosphatase type 2A complex"/>
    <property type="evidence" value="ECO:0007669"/>
    <property type="project" value="InterPro"/>
</dbReference>
<dbReference type="InterPro" id="IPR002554">
    <property type="entry name" value="PP2A_B56"/>
</dbReference>
<dbReference type="InterPro" id="IPR016024">
    <property type="entry name" value="ARM-type_fold"/>
</dbReference>
<proteinExistence type="predicted"/>
<sequence length="516" mass="59500">MQKKSVLTLAKEKPKILKPSFSPRAPSATSKSGSSLSSRSKDPLKELSNLKPQEKPSKLSFPPAKLIRSVKENEVKDLIVSKCKIAKQNVDLSRQDLAVYATGKEGYLFDILETLQDKNFNLPQDPDVYSAIISLVAFHIFRTVTILPDLWNSVHDDYYFEMDTFSDPQWPHRVIIYDTAIALFKRSDFNIEKCKLLATDLFKLVVYLMRTPNKEEQRKLTELYVCMIPKLGEFRSFAINVTNSALARIAFSDENFIATKPLLQVMRSHAEGFHTPLKKVHQIFYLDVILPLHKHKHSHYFWQDLVSTVTAFLDKEPNLVFPTYEFIVNVWPRMCTTKQLDFIDEIGILASFVPDEETSKVTKILLPQYCRTIVGVNAWSSKRALALFDINDFVWLMTEVPGDVYPSLIPSLYECAKIHWDGDARNLALACLNVLRDNNRKIFNVVGKAMKMLENQRIVTDIKRAMKWKELIDNFETSKRNKLRKYEILSYIFDGCESLAPEVTKKKKNKKKADEK</sequence>
<dbReference type="GO" id="GO:0051177">
    <property type="term" value="P:meiotic sister chromatid cohesion"/>
    <property type="evidence" value="ECO:0000318"/>
    <property type="project" value="GO_Central"/>
</dbReference>
<dbReference type="FunFam" id="1.25.10.10:FF:000331">
    <property type="entry name" value="Phosphoprotein phosphatase, putative"/>
    <property type="match status" value="1"/>
</dbReference>
<dbReference type="OMA" id="TDEAHAC"/>
<evidence type="ECO:0000256" key="1">
    <source>
        <dbReference type="SAM" id="MobiDB-lite"/>
    </source>
</evidence>
<dbReference type="GO" id="GO:0007165">
    <property type="term" value="P:signal transduction"/>
    <property type="evidence" value="ECO:0007669"/>
    <property type="project" value="InterPro"/>
</dbReference>
<dbReference type="eggNOG" id="KOG2085">
    <property type="taxonomic scope" value="Eukaryota"/>
</dbReference>
<dbReference type="PANTHER" id="PTHR10257:SF3">
    <property type="entry name" value="SERINE_THREONINE-PROTEIN PHOSPHATASE 2A 56 KDA REGULATORY SUBUNIT GAMMA ISOFORM"/>
    <property type="match status" value="1"/>
</dbReference>
<keyword evidence="3" id="KW-1185">Reference proteome</keyword>
<dbReference type="GO" id="GO:0072542">
    <property type="term" value="F:protein phosphatase activator activity"/>
    <property type="evidence" value="ECO:0000318"/>
    <property type="project" value="GO_Central"/>
</dbReference>
<gene>
    <name evidence="2" type="ORF">TVAG_050840</name>
</gene>
<evidence type="ECO:0000313" key="3">
    <source>
        <dbReference type="Proteomes" id="UP000001542"/>
    </source>
</evidence>
<accession>A2EEP3</accession>
<feature type="region of interest" description="Disordered" evidence="1">
    <location>
        <begin position="1"/>
        <end position="60"/>
    </location>
</feature>
<dbReference type="InterPro" id="IPR011989">
    <property type="entry name" value="ARM-like"/>
</dbReference>
<dbReference type="InParanoid" id="A2EEP3"/>
<dbReference type="PANTHER" id="PTHR10257">
    <property type="entry name" value="SERINE/THREONINE PROTEIN PHOSPHATASE 2A PP2A REGULATORY SUBUNIT B"/>
    <property type="match status" value="1"/>
</dbReference>
<dbReference type="Pfam" id="PF01603">
    <property type="entry name" value="B56"/>
    <property type="match status" value="1"/>
</dbReference>
<organism evidence="2 3">
    <name type="scientific">Trichomonas vaginalis (strain ATCC PRA-98 / G3)</name>
    <dbReference type="NCBI Taxonomy" id="412133"/>
    <lineage>
        <taxon>Eukaryota</taxon>
        <taxon>Metamonada</taxon>
        <taxon>Parabasalia</taxon>
        <taxon>Trichomonadida</taxon>
        <taxon>Trichomonadidae</taxon>
        <taxon>Trichomonas</taxon>
    </lineage>
</organism>
<dbReference type="Gene3D" id="1.25.10.10">
    <property type="entry name" value="Leucine-rich Repeat Variant"/>
    <property type="match status" value="1"/>
</dbReference>
<evidence type="ECO:0000313" key="2">
    <source>
        <dbReference type="EMBL" id="EAY08849.1"/>
    </source>
</evidence>
<reference evidence="2" key="2">
    <citation type="journal article" date="2007" name="Science">
        <title>Draft genome sequence of the sexually transmitted pathogen Trichomonas vaginalis.</title>
        <authorList>
            <person name="Carlton J.M."/>
            <person name="Hirt R.P."/>
            <person name="Silva J.C."/>
            <person name="Delcher A.L."/>
            <person name="Schatz M."/>
            <person name="Zhao Q."/>
            <person name="Wortman J.R."/>
            <person name="Bidwell S.L."/>
            <person name="Alsmark U.C.M."/>
            <person name="Besteiro S."/>
            <person name="Sicheritz-Ponten T."/>
            <person name="Noel C.J."/>
            <person name="Dacks J.B."/>
            <person name="Foster P.G."/>
            <person name="Simillion C."/>
            <person name="Van de Peer Y."/>
            <person name="Miranda-Saavedra D."/>
            <person name="Barton G.J."/>
            <person name="Westrop G.D."/>
            <person name="Mueller S."/>
            <person name="Dessi D."/>
            <person name="Fiori P.L."/>
            <person name="Ren Q."/>
            <person name="Paulsen I."/>
            <person name="Zhang H."/>
            <person name="Bastida-Corcuera F.D."/>
            <person name="Simoes-Barbosa A."/>
            <person name="Brown M.T."/>
            <person name="Hayes R.D."/>
            <person name="Mukherjee M."/>
            <person name="Okumura C.Y."/>
            <person name="Schneider R."/>
            <person name="Smith A.J."/>
            <person name="Vanacova S."/>
            <person name="Villalvazo M."/>
            <person name="Haas B.J."/>
            <person name="Pertea M."/>
            <person name="Feldblyum T.V."/>
            <person name="Utterback T.R."/>
            <person name="Shu C.L."/>
            <person name="Osoegawa K."/>
            <person name="de Jong P.J."/>
            <person name="Hrdy I."/>
            <person name="Horvathova L."/>
            <person name="Zubacova Z."/>
            <person name="Dolezal P."/>
            <person name="Malik S.B."/>
            <person name="Logsdon J.M. Jr."/>
            <person name="Henze K."/>
            <person name="Gupta A."/>
            <person name="Wang C.C."/>
            <person name="Dunne R.L."/>
            <person name="Upcroft J.A."/>
            <person name="Upcroft P."/>
            <person name="White O."/>
            <person name="Salzberg S.L."/>
            <person name="Tang P."/>
            <person name="Chiu C.-H."/>
            <person name="Lee Y.-S."/>
            <person name="Embley T.M."/>
            <person name="Coombs G.H."/>
            <person name="Mottram J.C."/>
            <person name="Tachezy J."/>
            <person name="Fraser-Liggett C.M."/>
            <person name="Johnson P.J."/>
        </authorList>
    </citation>
    <scope>NUCLEOTIDE SEQUENCE [LARGE SCALE GENOMIC DNA]</scope>
    <source>
        <strain evidence="2">G3</strain>
    </source>
</reference>
<evidence type="ECO:0008006" key="4">
    <source>
        <dbReference type="Google" id="ProtNLM"/>
    </source>
</evidence>
<dbReference type="VEuPathDB" id="TrichDB:TVAG_050840"/>
<dbReference type="KEGG" id="tva:4766799"/>
<dbReference type="EMBL" id="DS113369">
    <property type="protein sequence ID" value="EAY08849.1"/>
    <property type="molecule type" value="Genomic_DNA"/>
</dbReference>
<name>A2EEP3_TRIV3</name>
<dbReference type="RefSeq" id="XP_001321072.1">
    <property type="nucleotide sequence ID" value="XM_001321037.1"/>
</dbReference>
<protein>
    <recommendedName>
        <fullName evidence="4">Phosphoprotein phosphatase</fullName>
    </recommendedName>
</protein>
<reference evidence="2" key="1">
    <citation type="submission" date="2006-10" db="EMBL/GenBank/DDBJ databases">
        <authorList>
            <person name="Amadeo P."/>
            <person name="Zhao Q."/>
            <person name="Wortman J."/>
            <person name="Fraser-Liggett C."/>
            <person name="Carlton J."/>
        </authorList>
    </citation>
    <scope>NUCLEOTIDE SEQUENCE</scope>
    <source>
        <strain evidence="2">G3</strain>
    </source>
</reference>
<dbReference type="VEuPathDB" id="TrichDB:TVAGG3_0981740"/>
<dbReference type="STRING" id="5722.A2EEP3"/>
<dbReference type="Proteomes" id="UP000001542">
    <property type="component" value="Unassembled WGS sequence"/>
</dbReference>